<dbReference type="RefSeq" id="WP_107360804.1">
    <property type="nucleotide sequence ID" value="NZ_JAHCOF010000001.1"/>
</dbReference>
<comment type="subunit">
    <text evidence="7">Homotetramer.</text>
</comment>
<feature type="binding site" evidence="7">
    <location>
        <begin position="123"/>
        <end position="126"/>
    </location>
    <ligand>
        <name>substrate</name>
    </ligand>
</feature>
<dbReference type="InterPro" id="IPR015955">
    <property type="entry name" value="Lactate_DH/Glyco_Ohase_4_C"/>
</dbReference>
<evidence type="ECO:0000256" key="1">
    <source>
        <dbReference type="ARBA" id="ARBA00004843"/>
    </source>
</evidence>
<dbReference type="Proteomes" id="UP000242704">
    <property type="component" value="Unassembled WGS sequence"/>
</dbReference>
<feature type="modified residue" description="Phosphotyrosine" evidence="7">
    <location>
        <position position="222"/>
    </location>
</feature>
<feature type="binding site" evidence="9">
    <location>
        <position position="98"/>
    </location>
    <ligand>
        <name>NAD(+)</name>
        <dbReference type="ChEBI" id="CHEBI:57540"/>
    </ligand>
</feature>
<comment type="similarity">
    <text evidence="2 7">Belongs to the LDH/MDH superfamily. LDH family.</text>
</comment>
<dbReference type="Gene3D" id="3.40.50.720">
    <property type="entry name" value="NAD(P)-binding Rossmann-like Domain"/>
    <property type="match status" value="1"/>
</dbReference>
<dbReference type="InterPro" id="IPR001557">
    <property type="entry name" value="L-lactate/malate_DH"/>
</dbReference>
<feature type="binding site" evidence="9">
    <location>
        <begin position="12"/>
        <end position="17"/>
    </location>
    <ligand>
        <name>NAD(+)</name>
        <dbReference type="ChEBI" id="CHEBI:57540"/>
    </ligand>
</feature>
<keyword evidence="7" id="KW-0021">Allosteric enzyme</keyword>
<comment type="catalytic activity">
    <reaction evidence="6 7">
        <text>(S)-lactate + NAD(+) = pyruvate + NADH + H(+)</text>
        <dbReference type="Rhea" id="RHEA:23444"/>
        <dbReference type="ChEBI" id="CHEBI:15361"/>
        <dbReference type="ChEBI" id="CHEBI:15378"/>
        <dbReference type="ChEBI" id="CHEBI:16651"/>
        <dbReference type="ChEBI" id="CHEBI:57540"/>
        <dbReference type="ChEBI" id="CHEBI:57945"/>
        <dbReference type="EC" id="1.1.1.27"/>
    </reaction>
</comment>
<dbReference type="InterPro" id="IPR011304">
    <property type="entry name" value="L-lactate_DH"/>
</dbReference>
<dbReference type="Pfam" id="PF02866">
    <property type="entry name" value="Ldh_1_C"/>
    <property type="match status" value="1"/>
</dbReference>
<comment type="subcellular location">
    <subcellularLocation>
        <location evidence="7">Cytoplasm</location>
    </subcellularLocation>
</comment>
<feature type="binding site" evidence="7">
    <location>
        <position position="16"/>
    </location>
    <ligand>
        <name>NAD(+)</name>
        <dbReference type="ChEBI" id="CHEBI:57540"/>
    </ligand>
</feature>
<feature type="binding site" evidence="7">
    <location>
        <position position="146"/>
    </location>
    <ligand>
        <name>NAD(+)</name>
        <dbReference type="ChEBI" id="CHEBI:57540"/>
    </ligand>
</feature>
<proteinExistence type="inferred from homology"/>
<dbReference type="FunFam" id="3.40.50.720:FF:000018">
    <property type="entry name" value="Malate dehydrogenase"/>
    <property type="match status" value="1"/>
</dbReference>
<feature type="binding site" evidence="7">
    <location>
        <begin position="82"/>
        <end position="83"/>
    </location>
    <ligand>
        <name>NAD(+)</name>
        <dbReference type="ChEBI" id="CHEBI:57540"/>
    </ligand>
</feature>
<dbReference type="InterPro" id="IPR001236">
    <property type="entry name" value="Lactate/malate_DH_N"/>
</dbReference>
<comment type="activity regulation">
    <text evidence="7">Allosterically activated by fructose 1,6-bisphosphate (FBP).</text>
</comment>
<dbReference type="GO" id="GO:0005737">
    <property type="term" value="C:cytoplasm"/>
    <property type="evidence" value="ECO:0007669"/>
    <property type="project" value="UniProtKB-SubCell"/>
</dbReference>
<comment type="pathway">
    <text evidence="1 7">Fermentation; pyruvate fermentation to lactate; (S)-lactate from pyruvate: step 1/1.</text>
</comment>
<dbReference type="HAMAP" id="MF_00488">
    <property type="entry name" value="Lactate_dehydrog"/>
    <property type="match status" value="1"/>
</dbReference>
<comment type="caution">
    <text evidence="7">Lacks conserved residue(s) required for the propagation of feature annotation.</text>
</comment>
<evidence type="ECO:0000256" key="9">
    <source>
        <dbReference type="PIRSR" id="PIRSR000102-3"/>
    </source>
</evidence>
<dbReference type="Gene3D" id="3.90.110.10">
    <property type="entry name" value="Lactate dehydrogenase/glycoside hydrolase, family 4, C-terminal"/>
    <property type="match status" value="1"/>
</dbReference>
<evidence type="ECO:0000256" key="6">
    <source>
        <dbReference type="ARBA" id="ARBA00049258"/>
    </source>
</evidence>
<dbReference type="PIRSF" id="PIRSF000102">
    <property type="entry name" value="Lac_mal_DH"/>
    <property type="match status" value="1"/>
</dbReference>
<feature type="active site" description="Proton acceptor" evidence="7 8">
    <location>
        <position position="178"/>
    </location>
</feature>
<evidence type="ECO:0000259" key="10">
    <source>
        <dbReference type="Pfam" id="PF00056"/>
    </source>
</evidence>
<gene>
    <name evidence="7" type="primary">ldh</name>
    <name evidence="12" type="ORF">BU653_10095</name>
</gene>
<feature type="domain" description="Lactate/malate dehydrogenase C-terminal" evidence="11">
    <location>
        <begin position="148"/>
        <end position="307"/>
    </location>
</feature>
<dbReference type="GO" id="GO:0006096">
    <property type="term" value="P:glycolytic process"/>
    <property type="evidence" value="ECO:0007669"/>
    <property type="project" value="UniProtKB-UniRule"/>
</dbReference>
<feature type="binding site" evidence="7">
    <location>
        <position position="42"/>
    </location>
    <ligand>
        <name>NAD(+)</name>
        <dbReference type="ChEBI" id="CHEBI:57540"/>
    </ligand>
</feature>
<evidence type="ECO:0000256" key="3">
    <source>
        <dbReference type="ARBA" id="ARBA00012967"/>
    </source>
</evidence>
<comment type="caution">
    <text evidence="12">The sequence shown here is derived from an EMBL/GenBank/DDBJ whole genome shotgun (WGS) entry which is preliminary data.</text>
</comment>
<feature type="binding site" evidence="7">
    <location>
        <position position="91"/>
    </location>
    <ligand>
        <name>substrate</name>
    </ligand>
</feature>
<dbReference type="Pfam" id="PF00056">
    <property type="entry name" value="Ldh_1_N"/>
    <property type="match status" value="1"/>
</dbReference>
<dbReference type="CDD" id="cd05291">
    <property type="entry name" value="HicDH_like"/>
    <property type="match status" value="1"/>
</dbReference>
<evidence type="ECO:0000259" key="11">
    <source>
        <dbReference type="Pfam" id="PF02866"/>
    </source>
</evidence>
<feature type="binding site" evidence="7">
    <location>
        <begin position="151"/>
        <end position="154"/>
    </location>
    <ligand>
        <name>substrate</name>
    </ligand>
</feature>
<name>A0AAE5T093_STACR</name>
<dbReference type="NCBIfam" id="TIGR01771">
    <property type="entry name" value="L-LDH-NAD"/>
    <property type="match status" value="1"/>
</dbReference>
<dbReference type="InterPro" id="IPR018177">
    <property type="entry name" value="L-lactate_DH_AS"/>
</dbReference>
<dbReference type="PANTHER" id="PTHR43128">
    <property type="entry name" value="L-2-HYDROXYCARBOXYLATE DEHYDROGENASE (NAD(P)(+))"/>
    <property type="match status" value="1"/>
</dbReference>
<feature type="binding site" evidence="7">
    <location>
        <position position="68"/>
    </location>
    <ligand>
        <name>NAD(+)</name>
        <dbReference type="ChEBI" id="CHEBI:57540"/>
    </ligand>
</feature>
<evidence type="ECO:0000313" key="13">
    <source>
        <dbReference type="Proteomes" id="UP000242704"/>
    </source>
</evidence>
<dbReference type="SUPFAM" id="SSF51735">
    <property type="entry name" value="NAD(P)-binding Rossmann-fold domains"/>
    <property type="match status" value="1"/>
</dbReference>
<keyword evidence="7" id="KW-0963">Cytoplasm</keyword>
<evidence type="ECO:0000313" key="12">
    <source>
        <dbReference type="EMBL" id="PTG11837.1"/>
    </source>
</evidence>
<dbReference type="SUPFAM" id="SSF56327">
    <property type="entry name" value="LDH C-terminal domain-like"/>
    <property type="match status" value="1"/>
</dbReference>
<accession>A0AAE5T093</accession>
<dbReference type="PANTHER" id="PTHR43128:SF16">
    <property type="entry name" value="L-LACTATE DEHYDROGENASE"/>
    <property type="match status" value="1"/>
</dbReference>
<dbReference type="GO" id="GO:0006089">
    <property type="term" value="P:lactate metabolic process"/>
    <property type="evidence" value="ECO:0007669"/>
    <property type="project" value="TreeGrafter"/>
</dbReference>
<organism evidence="12 13">
    <name type="scientific">Staphylococcus chromogenes</name>
    <name type="common">Staphylococcus hyicus subsp. chromogenes</name>
    <dbReference type="NCBI Taxonomy" id="46126"/>
    <lineage>
        <taxon>Bacteria</taxon>
        <taxon>Bacillati</taxon>
        <taxon>Bacillota</taxon>
        <taxon>Bacilli</taxon>
        <taxon>Bacillales</taxon>
        <taxon>Staphylococcaceae</taxon>
        <taxon>Staphylococcus</taxon>
    </lineage>
</organism>
<dbReference type="PROSITE" id="PS00064">
    <property type="entry name" value="L_LDH"/>
    <property type="match status" value="1"/>
</dbReference>
<evidence type="ECO:0000256" key="5">
    <source>
        <dbReference type="ARBA" id="ARBA00023027"/>
    </source>
</evidence>
<dbReference type="GO" id="GO:0004459">
    <property type="term" value="F:L-lactate dehydrogenase (NAD+) activity"/>
    <property type="evidence" value="ECO:0007669"/>
    <property type="project" value="UniProtKB-UniRule"/>
</dbReference>
<protein>
    <recommendedName>
        <fullName evidence="3 7">L-lactate dehydrogenase</fullName>
        <shortName evidence="7">L-LDH</shortName>
        <ecNumber evidence="3 7">1.1.1.27</ecNumber>
    </recommendedName>
</protein>
<dbReference type="NCBIfam" id="NF004863">
    <property type="entry name" value="PRK06223.1"/>
    <property type="match status" value="1"/>
</dbReference>
<evidence type="ECO:0000256" key="8">
    <source>
        <dbReference type="PIRSR" id="PIRSR000102-1"/>
    </source>
</evidence>
<dbReference type="EC" id="1.1.1.27" evidence="3 7"/>
<feature type="binding site" evidence="7 9">
    <location>
        <position position="37"/>
    </location>
    <ligand>
        <name>NAD(+)</name>
        <dbReference type="ChEBI" id="CHEBI:57540"/>
    </ligand>
</feature>
<feature type="binding site" evidence="7">
    <location>
        <position position="231"/>
    </location>
    <ligand>
        <name>substrate</name>
    </ligand>
</feature>
<evidence type="ECO:0000256" key="4">
    <source>
        <dbReference type="ARBA" id="ARBA00023002"/>
    </source>
</evidence>
<feature type="binding site" evidence="7">
    <location>
        <position position="156"/>
    </location>
    <ligand>
        <name>beta-D-fructose 1,6-bisphosphate</name>
        <dbReference type="ChEBI" id="CHEBI:32966"/>
        <note>allosteric activator</note>
    </ligand>
</feature>
<dbReference type="NCBIfam" id="NF000824">
    <property type="entry name" value="PRK00066.1"/>
    <property type="match status" value="1"/>
</dbReference>
<feature type="binding site" evidence="7">
    <location>
        <begin position="121"/>
        <end position="123"/>
    </location>
    <ligand>
        <name>NAD(+)</name>
        <dbReference type="ChEBI" id="CHEBI:57540"/>
    </ligand>
</feature>
<evidence type="ECO:0000256" key="7">
    <source>
        <dbReference type="HAMAP-Rule" id="MF_00488"/>
    </source>
</evidence>
<reference evidence="12 13" key="1">
    <citation type="journal article" date="2016" name="Front. Microbiol.">
        <title>Comprehensive Phylogenetic Analysis of Bovine Non-aureus Staphylococci Species Based on Whole-Genome Sequencing.</title>
        <authorList>
            <person name="Naushad S."/>
            <person name="Barkema H.W."/>
            <person name="Luby C."/>
            <person name="Condas L.A."/>
            <person name="Nobrega D.B."/>
            <person name="Carson D.A."/>
            <person name="De Buck J."/>
        </authorList>
    </citation>
    <scope>NUCLEOTIDE SEQUENCE [LARGE SCALE GENOMIC DNA]</scope>
    <source>
        <strain evidence="12 13">SNUC 505</strain>
    </source>
</reference>
<dbReference type="InterPro" id="IPR022383">
    <property type="entry name" value="Lactate/malate_DH_C"/>
</dbReference>
<dbReference type="PRINTS" id="PR00086">
    <property type="entry name" value="LLDHDRGNASE"/>
</dbReference>
<dbReference type="InterPro" id="IPR036291">
    <property type="entry name" value="NAD(P)-bd_dom_sf"/>
</dbReference>
<dbReference type="AlphaFoldDB" id="A0AAE5T093"/>
<dbReference type="EMBL" id="PZBZ01000065">
    <property type="protein sequence ID" value="PTG11837.1"/>
    <property type="molecule type" value="Genomic_DNA"/>
</dbReference>
<feature type="domain" description="Lactate/malate dehydrogenase N-terminal" evidence="10">
    <location>
        <begin position="7"/>
        <end position="145"/>
    </location>
</feature>
<feature type="binding site" evidence="7">
    <location>
        <position position="85"/>
    </location>
    <ligand>
        <name>substrate</name>
    </ligand>
</feature>
<comment type="function">
    <text evidence="7">Catalyzes the conversion of lactate to pyruvate.</text>
</comment>
<evidence type="ECO:0000256" key="2">
    <source>
        <dbReference type="ARBA" id="ARBA00006054"/>
    </source>
</evidence>
<keyword evidence="5 7" id="KW-0520">NAD</keyword>
<feature type="binding site" evidence="7">
    <location>
        <position position="171"/>
    </location>
    <ligand>
        <name>beta-D-fructose 1,6-bisphosphate</name>
        <dbReference type="ChEBI" id="CHEBI:32966"/>
        <note>allosteric activator</note>
    </ligand>
</feature>
<keyword evidence="7" id="KW-0597">Phosphoprotein</keyword>
<keyword evidence="4 7" id="KW-0560">Oxidoreductase</keyword>
<sequence length="318" mass="34390">MGKKSNKVVLVGNGAVGASYAFTMVSQGIADELLIIDINEDKVRGDVLDLNHGAPYAMSPVKVKQGKYEDCGDADLIVICAGAPQKVGETRLDLVEKNAKIYKGIITSIMDSGFDGIFLIAANPVDILTYITLKYSGLPKHKVIGSGTILDTARFKHLLSEAFDVAPSSVHANIIGEHGDSEVPVWSSATIAGVPLYEELKNDPEKSHLIEDIYVQTRDAAYDIIKAKGATYYGVAMGLMRISKAILRNQNVVLTVSSYLEGEYGHEGVYTGVPTVIDGEGAVRIIETPLNDEETEKFAKSVKVLKDMQASIDYLFES</sequence>